<dbReference type="InterPro" id="IPR016181">
    <property type="entry name" value="Acyl_CoA_acyltransferase"/>
</dbReference>
<dbReference type="PROSITE" id="PS51186">
    <property type="entry name" value="GNAT"/>
    <property type="match status" value="2"/>
</dbReference>
<evidence type="ECO:0000313" key="3">
    <source>
        <dbReference type="Proteomes" id="UP000186132"/>
    </source>
</evidence>
<dbReference type="GO" id="GO:0008999">
    <property type="term" value="F:protein-N-terminal-alanine acetyltransferase activity"/>
    <property type="evidence" value="ECO:0007669"/>
    <property type="project" value="TreeGrafter"/>
</dbReference>
<dbReference type="PANTHER" id="PTHR43441:SF10">
    <property type="entry name" value="ACETYLTRANSFERASE"/>
    <property type="match status" value="1"/>
</dbReference>
<dbReference type="STRING" id="1206085.SAMN05443575_1042"/>
<dbReference type="CDD" id="cd04301">
    <property type="entry name" value="NAT_SF"/>
    <property type="match status" value="2"/>
</dbReference>
<keyword evidence="2" id="KW-0808">Transferase</keyword>
<dbReference type="Gene3D" id="3.40.630.30">
    <property type="match status" value="2"/>
</dbReference>
<accession>A0A1M5EXW8</accession>
<organism evidence="2 3">
    <name type="scientific">Jatrophihabitans endophyticus</name>
    <dbReference type="NCBI Taxonomy" id="1206085"/>
    <lineage>
        <taxon>Bacteria</taxon>
        <taxon>Bacillati</taxon>
        <taxon>Actinomycetota</taxon>
        <taxon>Actinomycetes</taxon>
        <taxon>Jatrophihabitantales</taxon>
        <taxon>Jatrophihabitantaceae</taxon>
        <taxon>Jatrophihabitans</taxon>
    </lineage>
</organism>
<dbReference type="GO" id="GO:0005737">
    <property type="term" value="C:cytoplasm"/>
    <property type="evidence" value="ECO:0007669"/>
    <property type="project" value="TreeGrafter"/>
</dbReference>
<name>A0A1M5EXW8_9ACTN</name>
<feature type="domain" description="N-acetyltransferase" evidence="1">
    <location>
        <begin position="203"/>
        <end position="366"/>
    </location>
</feature>
<gene>
    <name evidence="2" type="ORF">SAMN05443575_1042</name>
</gene>
<dbReference type="Proteomes" id="UP000186132">
    <property type="component" value="Unassembled WGS sequence"/>
</dbReference>
<feature type="domain" description="N-acetyltransferase" evidence="1">
    <location>
        <begin position="17"/>
        <end position="173"/>
    </location>
</feature>
<evidence type="ECO:0000259" key="1">
    <source>
        <dbReference type="PROSITE" id="PS51186"/>
    </source>
</evidence>
<sequence length="374" mass="39785">MLAGPALDDLTLRGPRLLLRRWQPTDAARVHEVMQDRSMFDYLVLPDPYTADDAHEFVTTIGHEGRGDGSGVGCAVVERASERVVGSAALRMWGDHPEIGFWVAPDARGRGYASEATGVLCDFGFGLGLRRIGLCCDVRNLASARAALRAGFRFEGVLRDAAPLAGRGSADLACFGRVPTDPATSVPLSFPPLPADGLSDGVVALRVLAPGDACAFAETDDELTVANGFGDAPRTTHEYESATARAGLDWLVGTRALSAIVDVATGQLAGSLTLRHAGPPQIGGIGYVVHPRFRGRGYATRALRLLVPWAFEHGFARMELGAKEANLASQRAALAAGFHADGVRRHRLRGVDGRFHDEVRFAQTNPRLDTAAGS</sequence>
<dbReference type="PANTHER" id="PTHR43441">
    <property type="entry name" value="RIBOSOMAL-PROTEIN-SERINE ACETYLTRANSFERASE"/>
    <property type="match status" value="1"/>
</dbReference>
<dbReference type="GO" id="GO:1990189">
    <property type="term" value="F:protein N-terminal-serine acetyltransferase activity"/>
    <property type="evidence" value="ECO:0007669"/>
    <property type="project" value="TreeGrafter"/>
</dbReference>
<dbReference type="Pfam" id="PF13302">
    <property type="entry name" value="Acetyltransf_3"/>
    <property type="match status" value="2"/>
</dbReference>
<evidence type="ECO:0000313" key="2">
    <source>
        <dbReference type="EMBL" id="SHF84084.1"/>
    </source>
</evidence>
<proteinExistence type="predicted"/>
<protein>
    <submittedName>
        <fullName evidence="2">Protein N-acetyltransferase, RimJ/RimL family</fullName>
    </submittedName>
</protein>
<reference evidence="2 3" key="1">
    <citation type="submission" date="2016-11" db="EMBL/GenBank/DDBJ databases">
        <authorList>
            <person name="Jaros S."/>
            <person name="Januszkiewicz K."/>
            <person name="Wedrychowicz H."/>
        </authorList>
    </citation>
    <scope>NUCLEOTIDE SEQUENCE [LARGE SCALE GENOMIC DNA]</scope>
    <source>
        <strain evidence="2 3">DSM 45627</strain>
    </source>
</reference>
<dbReference type="EMBL" id="FQVU01000001">
    <property type="protein sequence ID" value="SHF84084.1"/>
    <property type="molecule type" value="Genomic_DNA"/>
</dbReference>
<keyword evidence="3" id="KW-1185">Reference proteome</keyword>
<dbReference type="AlphaFoldDB" id="A0A1M5EXW8"/>
<dbReference type="InterPro" id="IPR051908">
    <property type="entry name" value="Ribosomal_N-acetyltransferase"/>
</dbReference>
<dbReference type="SUPFAM" id="SSF55729">
    <property type="entry name" value="Acyl-CoA N-acyltransferases (Nat)"/>
    <property type="match status" value="2"/>
</dbReference>
<dbReference type="InterPro" id="IPR000182">
    <property type="entry name" value="GNAT_dom"/>
</dbReference>